<evidence type="ECO:0000313" key="11">
    <source>
        <dbReference type="Proteomes" id="UP000077407"/>
    </source>
</evidence>
<gene>
    <name evidence="10" type="primary">rfbB_3</name>
    <name evidence="10" type="ORF">WY13_02371</name>
</gene>
<dbReference type="FunFam" id="3.40.50.720:FF:000304">
    <property type="entry name" value="UDP-glucose 4,6-dehydratase"/>
    <property type="match status" value="1"/>
</dbReference>
<dbReference type="RefSeq" id="WP_063555782.1">
    <property type="nucleotide sequence ID" value="NZ_LITT01000023.1"/>
</dbReference>
<evidence type="ECO:0000256" key="6">
    <source>
        <dbReference type="ARBA" id="ARBA00023027"/>
    </source>
</evidence>
<comment type="catalytic activity">
    <reaction evidence="1 8">
        <text>dTDP-alpha-D-glucose = dTDP-4-dehydro-6-deoxy-alpha-D-glucose + H2O</text>
        <dbReference type="Rhea" id="RHEA:17221"/>
        <dbReference type="ChEBI" id="CHEBI:15377"/>
        <dbReference type="ChEBI" id="CHEBI:57477"/>
        <dbReference type="ChEBI" id="CHEBI:57649"/>
        <dbReference type="EC" id="4.2.1.46"/>
    </reaction>
</comment>
<dbReference type="SUPFAM" id="SSF51735">
    <property type="entry name" value="NAD(P)-binding Rossmann-fold domains"/>
    <property type="match status" value="1"/>
</dbReference>
<organism evidence="10 11">
    <name type="scientific">Clostridium ljungdahlii</name>
    <dbReference type="NCBI Taxonomy" id="1538"/>
    <lineage>
        <taxon>Bacteria</taxon>
        <taxon>Bacillati</taxon>
        <taxon>Bacillota</taxon>
        <taxon>Clostridia</taxon>
        <taxon>Eubacteriales</taxon>
        <taxon>Clostridiaceae</taxon>
        <taxon>Clostridium</taxon>
    </lineage>
</organism>
<name>A0A162L0X0_9CLOT</name>
<dbReference type="OrthoDB" id="9811743at2"/>
<dbReference type="Pfam" id="PF16363">
    <property type="entry name" value="GDP_Man_Dehyd"/>
    <property type="match status" value="1"/>
</dbReference>
<accession>A0A162L0X0</accession>
<dbReference type="PANTHER" id="PTHR43000">
    <property type="entry name" value="DTDP-D-GLUCOSE 4,6-DEHYDRATASE-RELATED"/>
    <property type="match status" value="1"/>
</dbReference>
<comment type="cofactor">
    <cofactor evidence="2 8">
        <name>NAD(+)</name>
        <dbReference type="ChEBI" id="CHEBI:57540"/>
    </cofactor>
</comment>
<dbReference type="EC" id="4.2.1.46" evidence="4 8"/>
<dbReference type="GO" id="GO:0009225">
    <property type="term" value="P:nucleotide-sugar metabolic process"/>
    <property type="evidence" value="ECO:0007669"/>
    <property type="project" value="InterPro"/>
</dbReference>
<dbReference type="InterPro" id="IPR005888">
    <property type="entry name" value="dTDP_Gluc_deHydtase"/>
</dbReference>
<evidence type="ECO:0000256" key="2">
    <source>
        <dbReference type="ARBA" id="ARBA00001911"/>
    </source>
</evidence>
<dbReference type="Gene3D" id="3.40.50.720">
    <property type="entry name" value="NAD(P)-binding Rossmann-like Domain"/>
    <property type="match status" value="1"/>
</dbReference>
<dbReference type="EMBL" id="LITT01000023">
    <property type="protein sequence ID" value="OAA86976.1"/>
    <property type="molecule type" value="Genomic_DNA"/>
</dbReference>
<keyword evidence="7 8" id="KW-0456">Lyase</keyword>
<proteinExistence type="inferred from homology"/>
<keyword evidence="6" id="KW-0520">NAD</keyword>
<dbReference type="PATRIC" id="fig|1538.10.peg.1973"/>
<dbReference type="Proteomes" id="UP000077407">
    <property type="component" value="Unassembled WGS sequence"/>
</dbReference>
<dbReference type="InterPro" id="IPR016040">
    <property type="entry name" value="NAD(P)-bd_dom"/>
</dbReference>
<comment type="similarity">
    <text evidence="3 8">Belongs to the NAD(P)-dependent epimerase/dehydratase family. dTDP-glucose dehydratase subfamily.</text>
</comment>
<dbReference type="Gene3D" id="3.90.25.10">
    <property type="entry name" value="UDP-galactose 4-epimerase, domain 1"/>
    <property type="match status" value="1"/>
</dbReference>
<dbReference type="AlphaFoldDB" id="A0A162L0X0"/>
<feature type="domain" description="NAD(P)-binding" evidence="9">
    <location>
        <begin position="5"/>
        <end position="320"/>
    </location>
</feature>
<evidence type="ECO:0000313" key="10">
    <source>
        <dbReference type="EMBL" id="OAA86976.1"/>
    </source>
</evidence>
<evidence type="ECO:0000256" key="5">
    <source>
        <dbReference type="ARBA" id="ARBA00016977"/>
    </source>
</evidence>
<reference evidence="10 11" key="1">
    <citation type="journal article" date="2015" name="Biotechnol. Bioeng.">
        <title>Genome sequence and phenotypic characterization of Caulobacter segnis.</title>
        <authorList>
            <person name="Patel S."/>
            <person name="Fletcher B."/>
            <person name="Scott D.C."/>
            <person name="Ely B."/>
        </authorList>
    </citation>
    <scope>NUCLEOTIDE SEQUENCE [LARGE SCALE GENOMIC DNA]</scope>
    <source>
        <strain evidence="10 11">ERI-2</strain>
    </source>
</reference>
<evidence type="ECO:0000256" key="4">
    <source>
        <dbReference type="ARBA" id="ARBA00011990"/>
    </source>
</evidence>
<dbReference type="GO" id="GO:0008460">
    <property type="term" value="F:dTDP-glucose 4,6-dehydratase activity"/>
    <property type="evidence" value="ECO:0007669"/>
    <property type="project" value="UniProtKB-EC"/>
</dbReference>
<evidence type="ECO:0000256" key="8">
    <source>
        <dbReference type="RuleBase" id="RU004473"/>
    </source>
</evidence>
<evidence type="ECO:0000256" key="7">
    <source>
        <dbReference type="ARBA" id="ARBA00023239"/>
    </source>
</evidence>
<evidence type="ECO:0000259" key="9">
    <source>
        <dbReference type="Pfam" id="PF16363"/>
    </source>
</evidence>
<dbReference type="CDD" id="cd05246">
    <property type="entry name" value="dTDP_GD_SDR_e"/>
    <property type="match status" value="1"/>
</dbReference>
<evidence type="ECO:0000256" key="1">
    <source>
        <dbReference type="ARBA" id="ARBA00001539"/>
    </source>
</evidence>
<evidence type="ECO:0000256" key="3">
    <source>
        <dbReference type="ARBA" id="ARBA00008178"/>
    </source>
</evidence>
<comment type="caution">
    <text evidence="10">The sequence shown here is derived from an EMBL/GenBank/DDBJ whole genome shotgun (WGS) entry which is preliminary data.</text>
</comment>
<dbReference type="InterPro" id="IPR036291">
    <property type="entry name" value="NAD(P)-bd_dom_sf"/>
</dbReference>
<dbReference type="NCBIfam" id="TIGR01181">
    <property type="entry name" value="dTDP_gluc_dehyt"/>
    <property type="match status" value="1"/>
</dbReference>
<protein>
    <recommendedName>
        <fullName evidence="5 8">dTDP-glucose 4,6-dehydratase</fullName>
        <ecNumber evidence="4 8">4.2.1.46</ecNumber>
    </recommendedName>
</protein>
<sequence length="351" mass="40602">MKTYLVTGGAGFIGSNFIHYMLKKYLNVKIINYDKLTYAGNLENLRSISKNPNYIFIQGDICDREKLQQLFQKYDIDYVINFAAESHVDRSIRDPEIFVKTNILGTVALLDAAKNAWIVEDGFKQGKKYLQVSTDEVYGSLGSEGYFTEKTPLDSHSPYSSSKASADLMVKAYFDTYKMPVNITRCSNNYGLYQFPEKLIPLVINNCLNKRDIPVYGDGLNVRDWLYVEDHGKAIDIVIHRGQCGEVYNIGGHNERTNIHIVKTIISYIHDNVDFSVDESLIKYVEDRKGHDRRYGIDPSKIKDELGWYPETKFEDGIIKTIKWYLDNKDWMNNVTSGDYKKYYEKMYKSK</sequence>